<dbReference type="InterPro" id="IPR007221">
    <property type="entry name" value="MreC"/>
</dbReference>
<gene>
    <name evidence="9" type="primary">mreC</name>
    <name evidence="9" type="ORF">RINTU1_25120</name>
</gene>
<sequence length="374" mass="41196">MKRIFHRGPSLSLRLFIAASAAIALIIVDSRFSSFIKIRTYMDTAISPFYFLANVPRSLLDGISEALATRQQLELENRALRQELLLKSSDLQLLKQFKYENIRLRELLGSPLRQDEYKMVTQVMSSGTDPYSDQVVIDKGSNNGVYEGQPVISDRGVIGQVTAVGKFTSRVVLICDISHALPVQVLRNDIRVIAAGGGCSDDLVLEHFFSNADIRVGDVLVTSGLGGRFPEGYPVAIVTSVKVDNQRAYTVIHAKPTADLQRLRYLLLLWANDRGDDAPPSAADAVNQLAQQRLRQIIDNVHNRADWDERKSNETDPALSTQAHDQRHSHAIKDTQRPATLDKGSVSNDPTPNAISGAPAQATNTPFVQGTVMP</sequence>
<dbReference type="InterPro" id="IPR042175">
    <property type="entry name" value="Cell/Rod_MreC_2"/>
</dbReference>
<dbReference type="PANTHER" id="PTHR34138:SF1">
    <property type="entry name" value="CELL SHAPE-DETERMINING PROTEIN MREC"/>
    <property type="match status" value="1"/>
</dbReference>
<evidence type="ECO:0000259" key="8">
    <source>
        <dbReference type="Pfam" id="PF04085"/>
    </source>
</evidence>
<evidence type="ECO:0000256" key="7">
    <source>
        <dbReference type="SAM" id="MobiDB-lite"/>
    </source>
</evidence>
<evidence type="ECO:0000313" key="9">
    <source>
        <dbReference type="EMBL" id="GFN46766.1"/>
    </source>
</evidence>
<dbReference type="PANTHER" id="PTHR34138">
    <property type="entry name" value="CELL SHAPE-DETERMINING PROTEIN MREC"/>
    <property type="match status" value="1"/>
</dbReference>
<feature type="compositionally biased region" description="Basic and acidic residues" evidence="7">
    <location>
        <begin position="324"/>
        <end position="336"/>
    </location>
</feature>
<organism evidence="9 10">
    <name type="scientific">Candidatus Regiella insecticola</name>
    <dbReference type="NCBI Taxonomy" id="138073"/>
    <lineage>
        <taxon>Bacteria</taxon>
        <taxon>Pseudomonadati</taxon>
        <taxon>Pseudomonadota</taxon>
        <taxon>Gammaproteobacteria</taxon>
        <taxon>Enterobacterales</taxon>
        <taxon>Enterobacteriaceae</taxon>
        <taxon>aphid secondary symbionts</taxon>
        <taxon>Candidatus Regiella</taxon>
    </lineage>
</organism>
<keyword evidence="6" id="KW-0175">Coiled coil</keyword>
<evidence type="ECO:0000256" key="3">
    <source>
        <dbReference type="ARBA" id="ARBA00022960"/>
    </source>
</evidence>
<feature type="compositionally biased region" description="Polar residues" evidence="7">
    <location>
        <begin position="345"/>
        <end position="354"/>
    </location>
</feature>
<evidence type="ECO:0000256" key="6">
    <source>
        <dbReference type="SAM" id="Coils"/>
    </source>
</evidence>
<dbReference type="Gene3D" id="2.40.10.350">
    <property type="entry name" value="Rod shape-determining protein MreC, domain 2"/>
    <property type="match status" value="1"/>
</dbReference>
<dbReference type="InterPro" id="IPR042177">
    <property type="entry name" value="Cell/Rod_1"/>
</dbReference>
<evidence type="ECO:0000313" key="10">
    <source>
        <dbReference type="Proteomes" id="UP000504714"/>
    </source>
</evidence>
<accession>A0A6L2ZPR6</accession>
<comment type="similarity">
    <text evidence="1">Belongs to the MreC family.</text>
</comment>
<feature type="region of interest" description="Disordered" evidence="7">
    <location>
        <begin position="305"/>
        <end position="374"/>
    </location>
</feature>
<dbReference type="GO" id="GO:0008360">
    <property type="term" value="P:regulation of cell shape"/>
    <property type="evidence" value="ECO:0007669"/>
    <property type="project" value="UniProtKB-KW"/>
</dbReference>
<dbReference type="FunFam" id="2.40.10.340:FF:000001">
    <property type="entry name" value="Cell shape-determining protein MreC"/>
    <property type="match status" value="1"/>
</dbReference>
<dbReference type="GO" id="GO:0005886">
    <property type="term" value="C:plasma membrane"/>
    <property type="evidence" value="ECO:0007669"/>
    <property type="project" value="TreeGrafter"/>
</dbReference>
<name>A0A6L2ZPR6_9ENTR</name>
<comment type="caution">
    <text evidence="9">The sequence shown here is derived from an EMBL/GenBank/DDBJ whole genome shotgun (WGS) entry which is preliminary data.</text>
</comment>
<feature type="compositionally biased region" description="Basic and acidic residues" evidence="7">
    <location>
        <begin position="305"/>
        <end position="314"/>
    </location>
</feature>
<dbReference type="Proteomes" id="UP000504714">
    <property type="component" value="Unassembled WGS sequence"/>
</dbReference>
<dbReference type="EMBL" id="BLXO01000005">
    <property type="protein sequence ID" value="GFN46766.1"/>
    <property type="molecule type" value="Genomic_DNA"/>
</dbReference>
<evidence type="ECO:0000256" key="5">
    <source>
        <dbReference type="ARBA" id="ARBA00080576"/>
    </source>
</evidence>
<reference evidence="9 10" key="1">
    <citation type="submission" date="2020-06" db="EMBL/GenBank/DDBJ databases">
        <title>The genome sequence of Candidatus Regiella insecticola strain Tut.</title>
        <authorList>
            <person name="Nikoh N."/>
            <person name="Tsuchida T."/>
            <person name="Koga R."/>
            <person name="Oshima K."/>
            <person name="Hattori M."/>
            <person name="Fukatsu T."/>
        </authorList>
    </citation>
    <scope>NUCLEOTIDE SEQUENCE [LARGE SCALE GENOMIC DNA]</scope>
    <source>
        <strain evidence="9 10">Tut</strain>
    </source>
</reference>
<feature type="coiled-coil region" evidence="6">
    <location>
        <begin position="63"/>
        <end position="90"/>
    </location>
</feature>
<dbReference type="NCBIfam" id="TIGR00219">
    <property type="entry name" value="mreC"/>
    <property type="match status" value="1"/>
</dbReference>
<keyword evidence="3" id="KW-0133">Cell shape</keyword>
<dbReference type="RefSeq" id="WP_176488355.1">
    <property type="nucleotide sequence ID" value="NZ_BLXO01000005.1"/>
</dbReference>
<protein>
    <recommendedName>
        <fullName evidence="2">Cell shape-determining protein MreC</fullName>
    </recommendedName>
    <alternativeName>
        <fullName evidence="4">Cell shape protein MreC</fullName>
    </alternativeName>
    <alternativeName>
        <fullName evidence="5">Rod shape-determining protein MreC</fullName>
    </alternativeName>
</protein>
<evidence type="ECO:0000256" key="4">
    <source>
        <dbReference type="ARBA" id="ARBA00032089"/>
    </source>
</evidence>
<dbReference type="Gene3D" id="2.40.10.340">
    <property type="entry name" value="Rod shape-determining protein MreC, domain 1"/>
    <property type="match status" value="1"/>
</dbReference>
<evidence type="ECO:0000256" key="1">
    <source>
        <dbReference type="ARBA" id="ARBA00009369"/>
    </source>
</evidence>
<dbReference type="AlphaFoldDB" id="A0A6L2ZPR6"/>
<feature type="domain" description="Rod shape-determining protein MreC beta-barrel core" evidence="8">
    <location>
        <begin position="123"/>
        <end position="270"/>
    </location>
</feature>
<dbReference type="Pfam" id="PF04085">
    <property type="entry name" value="MreC"/>
    <property type="match status" value="1"/>
</dbReference>
<proteinExistence type="inferred from homology"/>
<dbReference type="InterPro" id="IPR055342">
    <property type="entry name" value="MreC_beta-barrel_core"/>
</dbReference>
<evidence type="ECO:0000256" key="2">
    <source>
        <dbReference type="ARBA" id="ARBA00013855"/>
    </source>
</evidence>